<feature type="region of interest" description="Disordered" evidence="1">
    <location>
        <begin position="161"/>
        <end position="184"/>
    </location>
</feature>
<feature type="region of interest" description="Disordered" evidence="1">
    <location>
        <begin position="230"/>
        <end position="286"/>
    </location>
</feature>
<keyword evidence="4" id="KW-1185">Reference proteome</keyword>
<feature type="transmembrane region" description="Helical" evidence="2">
    <location>
        <begin position="75"/>
        <end position="92"/>
    </location>
</feature>
<proteinExistence type="predicted"/>
<keyword evidence="2" id="KW-1133">Transmembrane helix</keyword>
<evidence type="ECO:0000313" key="3">
    <source>
        <dbReference type="EMBL" id="MDL9979932.1"/>
    </source>
</evidence>
<name>A0ABT7MZQ0_9MICO</name>
<comment type="caution">
    <text evidence="3">The sequence shown here is derived from an EMBL/GenBank/DDBJ whole genome shotgun (WGS) entry which is preliminary data.</text>
</comment>
<sequence length="435" mass="44164">MNPSARTRFARFYRSRPLVGGALIVISGIEIFLSTQLDLGRIHVQVGIEGFQGLIIPIALVALGALVIADPGHRIFYGVITLAIAIYALAGVNLGGFMVGSILGITGAVVALSWMRPRASDADSDDGDTEDAPSKAALAPADADGAGDDLDTDLAVLLNRDDEAPAEPRPFADRPADTGRTRRRGVRTLALAGAVAIGGAGLVAVAPAQPAHAESGFCSSFLGFLCPPEGTPSPAPSASPSATSAAPASPGAPSAPAPADPGAAAPQPTPTPTLPPGVPPSAGALIAPQTADPNVAIDSSAPIVATESATLTASYLQQTNGRYVETVLLRRPDGTTVPALKILGDAGLLKDVRLHGSGAHHGAGIDASQLDVAGPIHFYAASFSGKAFGILPLHWDISSPPPVDFPMPPFTDVTVELVYFDAGAQTLTASHITPQ</sequence>
<feature type="compositionally biased region" description="Low complexity" evidence="1">
    <location>
        <begin position="134"/>
        <end position="144"/>
    </location>
</feature>
<feature type="compositionally biased region" description="Pro residues" evidence="1">
    <location>
        <begin position="267"/>
        <end position="279"/>
    </location>
</feature>
<feature type="transmembrane region" description="Helical" evidence="2">
    <location>
        <begin position="18"/>
        <end position="39"/>
    </location>
</feature>
<dbReference type="EMBL" id="JASXSZ010000003">
    <property type="protein sequence ID" value="MDL9979932.1"/>
    <property type="molecule type" value="Genomic_DNA"/>
</dbReference>
<gene>
    <name evidence="3" type="ORF">QSV35_11375</name>
</gene>
<feature type="transmembrane region" description="Helical" evidence="2">
    <location>
        <begin position="189"/>
        <end position="208"/>
    </location>
</feature>
<feature type="region of interest" description="Disordered" evidence="1">
    <location>
        <begin position="120"/>
        <end position="148"/>
    </location>
</feature>
<dbReference type="RefSeq" id="WP_286288870.1">
    <property type="nucleotide sequence ID" value="NZ_JASXSZ010000003.1"/>
</dbReference>
<organism evidence="3 4">
    <name type="scientific">Microbacterium candidum</name>
    <dbReference type="NCBI Taxonomy" id="3041922"/>
    <lineage>
        <taxon>Bacteria</taxon>
        <taxon>Bacillati</taxon>
        <taxon>Actinomycetota</taxon>
        <taxon>Actinomycetes</taxon>
        <taxon>Micrococcales</taxon>
        <taxon>Microbacteriaceae</taxon>
        <taxon>Microbacterium</taxon>
    </lineage>
</organism>
<evidence type="ECO:0000256" key="2">
    <source>
        <dbReference type="SAM" id="Phobius"/>
    </source>
</evidence>
<feature type="compositionally biased region" description="Acidic residues" evidence="1">
    <location>
        <begin position="122"/>
        <end position="131"/>
    </location>
</feature>
<evidence type="ECO:0000313" key="4">
    <source>
        <dbReference type="Proteomes" id="UP001235064"/>
    </source>
</evidence>
<evidence type="ECO:0000256" key="1">
    <source>
        <dbReference type="SAM" id="MobiDB-lite"/>
    </source>
</evidence>
<keyword evidence="2" id="KW-0472">Membrane</keyword>
<dbReference type="Pfam" id="PF19609">
    <property type="entry name" value="DUF6114"/>
    <property type="match status" value="1"/>
</dbReference>
<feature type="compositionally biased region" description="Low complexity" evidence="1">
    <location>
        <begin position="238"/>
        <end position="252"/>
    </location>
</feature>
<feature type="transmembrane region" description="Helical" evidence="2">
    <location>
        <begin position="51"/>
        <end position="68"/>
    </location>
</feature>
<dbReference type="InterPro" id="IPR046096">
    <property type="entry name" value="DUF6114"/>
</dbReference>
<feature type="compositionally biased region" description="Basic and acidic residues" evidence="1">
    <location>
        <begin position="170"/>
        <end position="180"/>
    </location>
</feature>
<accession>A0ABT7MZQ0</accession>
<protein>
    <submittedName>
        <fullName evidence="3">DUF6114 domain-containing protein</fullName>
    </submittedName>
</protein>
<feature type="transmembrane region" description="Helical" evidence="2">
    <location>
        <begin position="98"/>
        <end position="115"/>
    </location>
</feature>
<keyword evidence="2" id="KW-0812">Transmembrane</keyword>
<reference evidence="3 4" key="1">
    <citation type="submission" date="2023-06" db="EMBL/GenBank/DDBJ databases">
        <title>Microbacterium sp. nov., isolated from a waste landfill.</title>
        <authorList>
            <person name="Wen W."/>
        </authorList>
    </citation>
    <scope>NUCLEOTIDE SEQUENCE [LARGE SCALE GENOMIC DNA]</scope>
    <source>
        <strain evidence="3 4">ASV49</strain>
    </source>
</reference>
<dbReference type="Proteomes" id="UP001235064">
    <property type="component" value="Unassembled WGS sequence"/>
</dbReference>